<organism evidence="2 3">
    <name type="scientific">Azoarcus sp. (strain BH72)</name>
    <dbReference type="NCBI Taxonomy" id="418699"/>
    <lineage>
        <taxon>Bacteria</taxon>
        <taxon>Pseudomonadati</taxon>
        <taxon>Pseudomonadota</taxon>
        <taxon>Betaproteobacteria</taxon>
        <taxon>Rhodocyclales</taxon>
        <taxon>Zoogloeaceae</taxon>
        <taxon>Azoarcus</taxon>
    </lineage>
</organism>
<gene>
    <name evidence="2" type="ordered locus">azo2805</name>
</gene>
<dbReference type="AlphaFoldDB" id="A1K9B6"/>
<reference evidence="2 3" key="1">
    <citation type="journal article" date="2006" name="Nat. Biotechnol.">
        <title>Complete genome of the mutualistic, N2-fixing grass endophyte Azoarcus sp. strain BH72.</title>
        <authorList>
            <person name="Krause A."/>
            <person name="Ramakumar A."/>
            <person name="Bartels D."/>
            <person name="Battistoni F."/>
            <person name="Bekel T."/>
            <person name="Boch J."/>
            <person name="Boehm M."/>
            <person name="Friedrich F."/>
            <person name="Hurek T."/>
            <person name="Krause L."/>
            <person name="Linke B."/>
            <person name="McHardy A.C."/>
            <person name="Sarkar A."/>
            <person name="Schneiker S."/>
            <person name="Syed A.A."/>
            <person name="Thauer R."/>
            <person name="Vorhoelter F.-J."/>
            <person name="Weidner S."/>
            <person name="Puehler A."/>
            <person name="Reinhold-Hurek B."/>
            <person name="Kaiser O."/>
            <person name="Goesmann A."/>
        </authorList>
    </citation>
    <scope>NUCLEOTIDE SEQUENCE [LARGE SCALE GENOMIC DNA]</scope>
    <source>
        <strain evidence="2 3">BH72</strain>
    </source>
</reference>
<dbReference type="EMBL" id="AM406670">
    <property type="protein sequence ID" value="CAL95421.1"/>
    <property type="molecule type" value="Genomic_DNA"/>
</dbReference>
<evidence type="ECO:0000313" key="3">
    <source>
        <dbReference type="Proteomes" id="UP000002588"/>
    </source>
</evidence>
<dbReference type="RefSeq" id="WP_011766531.1">
    <property type="nucleotide sequence ID" value="NC_008702.1"/>
</dbReference>
<dbReference type="HOGENOM" id="CLU_141680_0_0_4"/>
<accession>A1K9B6</accession>
<evidence type="ECO:0000313" key="2">
    <source>
        <dbReference type="EMBL" id="CAL95421.1"/>
    </source>
</evidence>
<dbReference type="KEGG" id="azo:azo2805"/>
<evidence type="ECO:0000256" key="1">
    <source>
        <dbReference type="SAM" id="MobiDB-lite"/>
    </source>
</evidence>
<sequence length="152" mass="17194">MRPETAYRLAGRHHDHPPVAGANAGIHKCREIRFKKLPPGQVEQARRALAAVAGVEVEPLPPRPALRVRYSVLEHSLEMLETALANAGFVLDGSLYSRLTRALVYFCEETQRHNLLSPERLLKQSNAVYVQAWSHHPHGDHDDAPPELREYR</sequence>
<protein>
    <submittedName>
        <fullName evidence="2">Uncharacterized protein</fullName>
    </submittedName>
</protein>
<feature type="region of interest" description="Disordered" evidence="1">
    <location>
        <begin position="1"/>
        <end position="22"/>
    </location>
</feature>
<dbReference type="eggNOG" id="ENOG5032A39">
    <property type="taxonomic scope" value="Bacteria"/>
</dbReference>
<keyword evidence="3" id="KW-1185">Reference proteome</keyword>
<name>A1K9B6_AZOSB</name>
<dbReference type="STRING" id="62928.azo2805"/>
<dbReference type="Proteomes" id="UP000002588">
    <property type="component" value="Chromosome"/>
</dbReference>
<proteinExistence type="predicted"/>